<dbReference type="PANTHER" id="PTHR43539:SF78">
    <property type="entry name" value="FLAVIN-CONTAINING MONOOXYGENASE"/>
    <property type="match status" value="1"/>
</dbReference>
<dbReference type="PANTHER" id="PTHR43539">
    <property type="entry name" value="FLAVIN-BINDING MONOOXYGENASE-LIKE PROTEIN (AFU_ORTHOLOGUE AFUA_4G09220)"/>
    <property type="match status" value="1"/>
</dbReference>
<organism evidence="1 2">
    <name type="scientific">Sinorhizobium mexicanum</name>
    <dbReference type="NCBI Taxonomy" id="375549"/>
    <lineage>
        <taxon>Bacteria</taxon>
        <taxon>Pseudomonadati</taxon>
        <taxon>Pseudomonadota</taxon>
        <taxon>Alphaproteobacteria</taxon>
        <taxon>Hyphomicrobiales</taxon>
        <taxon>Rhizobiaceae</taxon>
        <taxon>Sinorhizobium/Ensifer group</taxon>
        <taxon>Sinorhizobium</taxon>
    </lineage>
</organism>
<keyword evidence="2" id="KW-1185">Reference proteome</keyword>
<proteinExistence type="predicted"/>
<dbReference type="InterPro" id="IPR050982">
    <property type="entry name" value="Auxin_biosynth/cation_transpt"/>
</dbReference>
<dbReference type="GO" id="GO:0004497">
    <property type="term" value="F:monooxygenase activity"/>
    <property type="evidence" value="ECO:0007669"/>
    <property type="project" value="TreeGrafter"/>
</dbReference>
<dbReference type="AlphaFoldDB" id="A0A859QJ46"/>
<dbReference type="KEGG" id="emx:FKV68_12430"/>
<protein>
    <submittedName>
        <fullName evidence="1">FAD-dependent oxidoreductase</fullName>
    </submittedName>
</protein>
<gene>
    <name evidence="1" type="ORF">FKV68_12430</name>
</gene>
<dbReference type="InterPro" id="IPR036188">
    <property type="entry name" value="FAD/NAD-bd_sf"/>
</dbReference>
<dbReference type="GO" id="GO:0050660">
    <property type="term" value="F:flavin adenine dinucleotide binding"/>
    <property type="evidence" value="ECO:0007669"/>
    <property type="project" value="TreeGrafter"/>
</dbReference>
<reference evidence="1 2" key="1">
    <citation type="submission" date="2019-06" db="EMBL/GenBank/DDBJ databases">
        <title>Complete genome sequence of Ensifer mexicanus ITTG R7 isolated from nodules of Acacia angustissima (Mill.) Kuntze.</title>
        <authorList>
            <person name="Rincon-Rosales R."/>
            <person name="Rogel M.A."/>
            <person name="Guerrero G."/>
            <person name="Rincon-Molina C.I."/>
            <person name="Lopez-Lopez A."/>
            <person name="Martinez-Romero E."/>
        </authorList>
    </citation>
    <scope>NUCLEOTIDE SEQUENCE [LARGE SCALE GENOMIC DNA]</scope>
    <source>
        <strain evidence="1 2">ITTG R7</strain>
    </source>
</reference>
<dbReference type="Gene3D" id="3.50.50.60">
    <property type="entry name" value="FAD/NAD(P)-binding domain"/>
    <property type="match status" value="1"/>
</dbReference>
<dbReference type="RefSeq" id="WP_180938103.1">
    <property type="nucleotide sequence ID" value="NZ_CP041238.1"/>
</dbReference>
<name>A0A859QJ46_9HYPH</name>
<accession>A0A859QJ46</accession>
<dbReference type="SUPFAM" id="SSF51905">
    <property type="entry name" value="FAD/NAD(P)-binding domain"/>
    <property type="match status" value="1"/>
</dbReference>
<dbReference type="Pfam" id="PF13738">
    <property type="entry name" value="Pyr_redox_3"/>
    <property type="match status" value="1"/>
</dbReference>
<dbReference type="Proteomes" id="UP000510721">
    <property type="component" value="Chromosome"/>
</dbReference>
<sequence>MTSATDILDAVVIGAGWAGLGVSHALMQRGLRHRVLERDRIGETWRTQRWDSFRLNTANIQTVMPGDSYVGADPDGAMTSGEFVAMLEDYARRHALPVETGTPVTDLVASDGLYRLTLPRGSLCARNVVIASSNQNCPVRPSFSALLPPEIRQIDASAYRNASGLDSGAVLVVGSAQSGGQIAEDLAQAGRTVFLATSRVGRLPRTYRGRHISIWLVLSGLIDVTRKEILEQGPIPGRPLQGALHTISLQSLSAQGVVVLGRLTGVDDGRLSFSDEAEAHVRHADEGSARVRSQIDDYIARNGIDAPEAEPDPAETIEARLPNPPIRSIDLAARGITTVIWCTGFRGDFGWVRVPNVLDAEGQPLHENGFASVPGVYFAGLPFAITRRSGTILAIAEEAALLADDIRRRSVRTASDVRTQ</sequence>
<evidence type="ECO:0000313" key="1">
    <source>
        <dbReference type="EMBL" id="QLL62190.1"/>
    </source>
</evidence>
<evidence type="ECO:0000313" key="2">
    <source>
        <dbReference type="Proteomes" id="UP000510721"/>
    </source>
</evidence>
<dbReference type="EMBL" id="CP041238">
    <property type="protein sequence ID" value="QLL62190.1"/>
    <property type="molecule type" value="Genomic_DNA"/>
</dbReference>